<accession>A0A553NDA2</accession>
<keyword evidence="1" id="KW-0472">Membrane</keyword>
<dbReference type="Proteomes" id="UP000318571">
    <property type="component" value="Chromosome 10"/>
</dbReference>
<name>A0A553NDA2_TIGCA</name>
<dbReference type="OrthoDB" id="6157012at2759"/>
<gene>
    <name evidence="2" type="ORF">TCAL_03559</name>
</gene>
<dbReference type="AlphaFoldDB" id="A0A553NDA2"/>
<feature type="transmembrane region" description="Helical" evidence="1">
    <location>
        <begin position="99"/>
        <end position="118"/>
    </location>
</feature>
<reference evidence="2 3" key="1">
    <citation type="journal article" date="2018" name="Nat. Ecol. Evol.">
        <title>Genomic signatures of mitonuclear coevolution across populations of Tigriopus californicus.</title>
        <authorList>
            <person name="Barreto F.S."/>
            <person name="Watson E.T."/>
            <person name="Lima T.G."/>
            <person name="Willett C.S."/>
            <person name="Edmands S."/>
            <person name="Li W."/>
            <person name="Burton R.S."/>
        </authorList>
    </citation>
    <scope>NUCLEOTIDE SEQUENCE [LARGE SCALE GENOMIC DNA]</scope>
    <source>
        <strain evidence="2 3">San Diego</strain>
    </source>
</reference>
<keyword evidence="3" id="KW-1185">Reference proteome</keyword>
<comment type="caution">
    <text evidence="2">The sequence shown here is derived from an EMBL/GenBank/DDBJ whole genome shotgun (WGS) entry which is preliminary data.</text>
</comment>
<dbReference type="EMBL" id="VCGU01000458">
    <property type="protein sequence ID" value="TRY63388.1"/>
    <property type="molecule type" value="Genomic_DNA"/>
</dbReference>
<proteinExistence type="predicted"/>
<sequence length="184" mass="20452">MGATPQALSESAINFIANLTSSHPRTDLNISQVVASAIQSAEFDYPVSGEGPFHDGAAKNGLPEGCFNATLFEQYIRLVVKNVTTLTKAQRREIEGDPLFYIIAVLIFYSCGIVVLMINYMKKEQSDFEETNLYKQYIDKRDRCDEFNNRGRSLNRLALQALNAVNVISQQDGDNASSTKIAFV</sequence>
<keyword evidence="1" id="KW-0812">Transmembrane</keyword>
<organism evidence="2 3">
    <name type="scientific">Tigriopus californicus</name>
    <name type="common">Marine copepod</name>
    <dbReference type="NCBI Taxonomy" id="6832"/>
    <lineage>
        <taxon>Eukaryota</taxon>
        <taxon>Metazoa</taxon>
        <taxon>Ecdysozoa</taxon>
        <taxon>Arthropoda</taxon>
        <taxon>Crustacea</taxon>
        <taxon>Multicrustacea</taxon>
        <taxon>Hexanauplia</taxon>
        <taxon>Copepoda</taxon>
        <taxon>Harpacticoida</taxon>
        <taxon>Harpacticidae</taxon>
        <taxon>Tigriopus</taxon>
    </lineage>
</organism>
<evidence type="ECO:0000313" key="3">
    <source>
        <dbReference type="Proteomes" id="UP000318571"/>
    </source>
</evidence>
<keyword evidence="1" id="KW-1133">Transmembrane helix</keyword>
<evidence type="ECO:0000256" key="1">
    <source>
        <dbReference type="SAM" id="Phobius"/>
    </source>
</evidence>
<evidence type="ECO:0000313" key="2">
    <source>
        <dbReference type="EMBL" id="TRY63388.1"/>
    </source>
</evidence>
<protein>
    <submittedName>
        <fullName evidence="2">Uncharacterized protein</fullName>
    </submittedName>
</protein>